<dbReference type="AlphaFoldDB" id="A0A4Y2JL45"/>
<keyword evidence="1" id="KW-0732">Signal</keyword>
<dbReference type="Proteomes" id="UP000499080">
    <property type="component" value="Unassembled WGS sequence"/>
</dbReference>
<evidence type="ECO:0000313" key="2">
    <source>
        <dbReference type="EMBL" id="GBM90664.1"/>
    </source>
</evidence>
<comment type="caution">
    <text evidence="2">The sequence shown here is derived from an EMBL/GenBank/DDBJ whole genome shotgun (WGS) entry which is preliminary data.</text>
</comment>
<protein>
    <submittedName>
        <fullName evidence="2">Uncharacterized protein</fullName>
    </submittedName>
</protein>
<gene>
    <name evidence="2" type="ORF">AVEN_141691_1</name>
</gene>
<feature type="signal peptide" evidence="1">
    <location>
        <begin position="1"/>
        <end position="17"/>
    </location>
</feature>
<keyword evidence="3" id="KW-1185">Reference proteome</keyword>
<sequence length="102" mass="12009">MWTFLAMEQWILLQAKAFLPQGLPYCDVKRSFVSRLFFFLERNMGSADPGQMTFYETYHRFVVDSSYRRGGCQINPPSYRKYSLYAQASHFWREAANVSLVS</sequence>
<dbReference type="EMBL" id="BGPR01003641">
    <property type="protein sequence ID" value="GBM90664.1"/>
    <property type="molecule type" value="Genomic_DNA"/>
</dbReference>
<reference evidence="2 3" key="1">
    <citation type="journal article" date="2019" name="Sci. Rep.">
        <title>Orb-weaving spider Araneus ventricosus genome elucidates the spidroin gene catalogue.</title>
        <authorList>
            <person name="Kono N."/>
            <person name="Nakamura H."/>
            <person name="Ohtoshi R."/>
            <person name="Moran D.A.P."/>
            <person name="Shinohara A."/>
            <person name="Yoshida Y."/>
            <person name="Fujiwara M."/>
            <person name="Mori M."/>
            <person name="Tomita M."/>
            <person name="Arakawa K."/>
        </authorList>
    </citation>
    <scope>NUCLEOTIDE SEQUENCE [LARGE SCALE GENOMIC DNA]</scope>
</reference>
<evidence type="ECO:0000313" key="3">
    <source>
        <dbReference type="Proteomes" id="UP000499080"/>
    </source>
</evidence>
<accession>A0A4Y2JL45</accession>
<name>A0A4Y2JL45_ARAVE</name>
<proteinExistence type="predicted"/>
<organism evidence="2 3">
    <name type="scientific">Araneus ventricosus</name>
    <name type="common">Orbweaver spider</name>
    <name type="synonym">Epeira ventricosa</name>
    <dbReference type="NCBI Taxonomy" id="182803"/>
    <lineage>
        <taxon>Eukaryota</taxon>
        <taxon>Metazoa</taxon>
        <taxon>Ecdysozoa</taxon>
        <taxon>Arthropoda</taxon>
        <taxon>Chelicerata</taxon>
        <taxon>Arachnida</taxon>
        <taxon>Araneae</taxon>
        <taxon>Araneomorphae</taxon>
        <taxon>Entelegynae</taxon>
        <taxon>Araneoidea</taxon>
        <taxon>Araneidae</taxon>
        <taxon>Araneus</taxon>
    </lineage>
</organism>
<feature type="chain" id="PRO_5021289253" evidence="1">
    <location>
        <begin position="18"/>
        <end position="102"/>
    </location>
</feature>
<evidence type="ECO:0000256" key="1">
    <source>
        <dbReference type="SAM" id="SignalP"/>
    </source>
</evidence>